<proteinExistence type="predicted"/>
<accession>A0ABS0GY53</accession>
<gene>
    <name evidence="1" type="ORF">I0C86_18245</name>
</gene>
<dbReference type="InterPro" id="IPR029063">
    <property type="entry name" value="SAM-dependent_MTases_sf"/>
</dbReference>
<dbReference type="SUPFAM" id="SSF53335">
    <property type="entry name" value="S-adenosyl-L-methionine-dependent methyltransferases"/>
    <property type="match status" value="1"/>
</dbReference>
<evidence type="ECO:0008006" key="3">
    <source>
        <dbReference type="Google" id="ProtNLM"/>
    </source>
</evidence>
<dbReference type="EMBL" id="JADPUN010000173">
    <property type="protein sequence ID" value="MBF9130884.1"/>
    <property type="molecule type" value="Genomic_DNA"/>
</dbReference>
<dbReference type="Gene3D" id="3.40.50.150">
    <property type="entry name" value="Vaccinia Virus protein VP39"/>
    <property type="match status" value="1"/>
</dbReference>
<sequence length="227" mass="24909">MNRHSVMARLRTLMPGVPRTRAEALASLHLLATLRAQGWQRSTSGGAPVNASGEPQPWLTYPAVDWLERALTPSVRVFEYGAGSSTTWFAQAGRVKEIVSVEHDPGWFARLPQPPNGRIRYVPCEGTWWETDERAPYVRAVADGAPWDVIVIDGMARNTCARIAANHLSPTGMVVLDDTDNVASLPAQVALAERGLGRLDLWGFKPGIGTRLCTSVFGRDIDAWLPR</sequence>
<keyword evidence="2" id="KW-1185">Reference proteome</keyword>
<evidence type="ECO:0000313" key="1">
    <source>
        <dbReference type="EMBL" id="MBF9130884.1"/>
    </source>
</evidence>
<comment type="caution">
    <text evidence="1">The sequence shown here is derived from an EMBL/GenBank/DDBJ whole genome shotgun (WGS) entry which is preliminary data.</text>
</comment>
<dbReference type="RefSeq" id="WP_196202449.1">
    <property type="nucleotide sequence ID" value="NZ_JADPUN010000173.1"/>
</dbReference>
<organism evidence="1 2">
    <name type="scientific">Plantactinospora alkalitolerans</name>
    <dbReference type="NCBI Taxonomy" id="2789879"/>
    <lineage>
        <taxon>Bacteria</taxon>
        <taxon>Bacillati</taxon>
        <taxon>Actinomycetota</taxon>
        <taxon>Actinomycetes</taxon>
        <taxon>Micromonosporales</taxon>
        <taxon>Micromonosporaceae</taxon>
        <taxon>Plantactinospora</taxon>
    </lineage>
</organism>
<dbReference type="Proteomes" id="UP000638560">
    <property type="component" value="Unassembled WGS sequence"/>
</dbReference>
<protein>
    <recommendedName>
        <fullName evidence="3">FkbM family methyltransferase</fullName>
    </recommendedName>
</protein>
<name>A0ABS0GY53_9ACTN</name>
<reference evidence="1 2" key="1">
    <citation type="submission" date="2020-11" db="EMBL/GenBank/DDBJ databases">
        <title>A novel isolate from a Black sea contaminated sediment with potential to produce alkanes: Plantactinospora alkalitolerans sp. nov.</title>
        <authorList>
            <person name="Carro L."/>
            <person name="Veyisoglu A."/>
            <person name="Guven K."/>
            <person name="Schumann P."/>
            <person name="Klenk H.-P."/>
            <person name="Sahin N."/>
        </authorList>
    </citation>
    <scope>NUCLEOTIDE SEQUENCE [LARGE SCALE GENOMIC DNA]</scope>
    <source>
        <strain evidence="1 2">S1510</strain>
    </source>
</reference>
<evidence type="ECO:0000313" key="2">
    <source>
        <dbReference type="Proteomes" id="UP000638560"/>
    </source>
</evidence>